<dbReference type="AlphaFoldDB" id="W8F280"/>
<protein>
    <submittedName>
        <fullName evidence="1">Uncharacterized protein</fullName>
    </submittedName>
</protein>
<evidence type="ECO:0000313" key="2">
    <source>
        <dbReference type="Proteomes" id="UP000019423"/>
    </source>
</evidence>
<evidence type="ECO:0000313" key="1">
    <source>
        <dbReference type="EMBL" id="AHJ98132.1"/>
    </source>
</evidence>
<gene>
    <name evidence="1" type="ORF">Hsw_2537</name>
</gene>
<dbReference type="PATRIC" id="fig|1227739.3.peg.2728"/>
<reference evidence="1 2" key="1">
    <citation type="submission" date="2014-01" db="EMBL/GenBank/DDBJ databases">
        <title>Complete genome sequence of ionizing-radiation resistance bacterium Hymenobacter swuensis DY53.</title>
        <authorList>
            <person name="Jung J.-H."/>
            <person name="Jeong S.-W."/>
            <person name="Joe M.-H."/>
            <person name="Cho y.-j."/>
            <person name="Kim M.-K."/>
            <person name="Lim S.-Y."/>
        </authorList>
    </citation>
    <scope>NUCLEOTIDE SEQUENCE [LARGE SCALE GENOMIC DNA]</scope>
    <source>
        <strain evidence="1 2">DY53</strain>
    </source>
</reference>
<dbReference type="STRING" id="1227739.Hsw_2537"/>
<dbReference type="EMBL" id="CP007145">
    <property type="protein sequence ID" value="AHJ98132.1"/>
    <property type="molecule type" value="Genomic_DNA"/>
</dbReference>
<dbReference type="Proteomes" id="UP000019423">
    <property type="component" value="Chromosome"/>
</dbReference>
<proteinExistence type="predicted"/>
<name>W8F280_9BACT</name>
<accession>W8F280</accession>
<dbReference type="HOGENOM" id="CLU_1123757_0_0_10"/>
<dbReference type="RefSeq" id="WP_197031877.1">
    <property type="nucleotide sequence ID" value="NZ_CP007145.1"/>
</dbReference>
<dbReference type="KEGG" id="hsw:Hsw_2537"/>
<keyword evidence="2" id="KW-1185">Reference proteome</keyword>
<organism evidence="1 2">
    <name type="scientific">Hymenobacter swuensis DY53</name>
    <dbReference type="NCBI Taxonomy" id="1227739"/>
    <lineage>
        <taxon>Bacteria</taxon>
        <taxon>Pseudomonadati</taxon>
        <taxon>Bacteroidota</taxon>
        <taxon>Cytophagia</taxon>
        <taxon>Cytophagales</taxon>
        <taxon>Hymenobacteraceae</taxon>
        <taxon>Hymenobacter</taxon>
    </lineage>
</organism>
<sequence>MSTVATQEHHAKQAQEIFLGTDTTYKILFDFTSQDQRTLLQYLQANNYQLLAYKGATGPNQVTAGLPTWFAQPFGSVFGSIEIDYTPQYKVYVYNSTVIGANTTIQMQAISGLVGLGKSLVFNADGSFSPGTVTAPTDGIVLQNNRPAGTPNVTVGLAAYINGQYLPFCAFTSTPQGSVAMTPHESVCLFAAMTSLQSGSVTAVATAPGVSFSFSAAAPVYTLAIAPSTYAVIGSGSSIVTDVNSGASLAQLLNS</sequence>